<proteinExistence type="predicted"/>
<sequence length="110" mass="12500">MSVVAWITLGLLGANVTLVIIAYGSFRAVSRQQKQSDIAVRRQQKQSEKAMLLQIRYRLESDVTQIRIMKAQLIGKKPGGWKKLEDREKECSKTISELAERIRGLEKDLG</sequence>
<organism evidence="2">
    <name type="scientific">marine sediment metagenome</name>
    <dbReference type="NCBI Taxonomy" id="412755"/>
    <lineage>
        <taxon>unclassified sequences</taxon>
        <taxon>metagenomes</taxon>
        <taxon>ecological metagenomes</taxon>
    </lineage>
</organism>
<keyword evidence="1" id="KW-0812">Transmembrane</keyword>
<comment type="caution">
    <text evidence="2">The sequence shown here is derived from an EMBL/GenBank/DDBJ whole genome shotgun (WGS) entry which is preliminary data.</text>
</comment>
<keyword evidence="1" id="KW-0472">Membrane</keyword>
<dbReference type="AlphaFoldDB" id="X1BMY5"/>
<reference evidence="2" key="1">
    <citation type="journal article" date="2014" name="Front. Microbiol.">
        <title>High frequency of phylogenetically diverse reductive dehalogenase-homologous genes in deep subseafloor sedimentary metagenomes.</title>
        <authorList>
            <person name="Kawai M."/>
            <person name="Futagami T."/>
            <person name="Toyoda A."/>
            <person name="Takaki Y."/>
            <person name="Nishi S."/>
            <person name="Hori S."/>
            <person name="Arai W."/>
            <person name="Tsubouchi T."/>
            <person name="Morono Y."/>
            <person name="Uchiyama I."/>
            <person name="Ito T."/>
            <person name="Fujiyama A."/>
            <person name="Inagaki F."/>
            <person name="Takami H."/>
        </authorList>
    </citation>
    <scope>NUCLEOTIDE SEQUENCE</scope>
    <source>
        <strain evidence="2">Expedition CK06-06</strain>
    </source>
</reference>
<accession>X1BMY5</accession>
<evidence type="ECO:0000313" key="2">
    <source>
        <dbReference type="EMBL" id="GAG97304.1"/>
    </source>
</evidence>
<feature type="transmembrane region" description="Helical" evidence="1">
    <location>
        <begin position="6"/>
        <end position="26"/>
    </location>
</feature>
<name>X1BMY5_9ZZZZ</name>
<evidence type="ECO:0000256" key="1">
    <source>
        <dbReference type="SAM" id="Phobius"/>
    </source>
</evidence>
<gene>
    <name evidence="2" type="ORF">S01H4_51171</name>
</gene>
<dbReference type="EMBL" id="BART01029116">
    <property type="protein sequence ID" value="GAG97304.1"/>
    <property type="molecule type" value="Genomic_DNA"/>
</dbReference>
<protein>
    <submittedName>
        <fullName evidence="2">Uncharacterized protein</fullName>
    </submittedName>
</protein>
<keyword evidence="1" id="KW-1133">Transmembrane helix</keyword>